<evidence type="ECO:0000313" key="2">
    <source>
        <dbReference type="Proteomes" id="UP000194546"/>
    </source>
</evidence>
<protein>
    <submittedName>
        <fullName evidence="1">Uncharacterized protein</fullName>
    </submittedName>
</protein>
<dbReference type="AlphaFoldDB" id="A0A242MRH5"/>
<organism evidence="1 2">
    <name type="scientific">Caballeronia sordidicola</name>
    <name type="common">Burkholderia sordidicola</name>
    <dbReference type="NCBI Taxonomy" id="196367"/>
    <lineage>
        <taxon>Bacteria</taxon>
        <taxon>Pseudomonadati</taxon>
        <taxon>Pseudomonadota</taxon>
        <taxon>Betaproteobacteria</taxon>
        <taxon>Burkholderiales</taxon>
        <taxon>Burkholderiaceae</taxon>
        <taxon>Caballeronia</taxon>
    </lineage>
</organism>
<comment type="caution">
    <text evidence="1">The sequence shown here is derived from an EMBL/GenBank/DDBJ whole genome shotgun (WGS) entry which is preliminary data.</text>
</comment>
<evidence type="ECO:0000313" key="1">
    <source>
        <dbReference type="EMBL" id="OTP73795.1"/>
    </source>
</evidence>
<dbReference type="EMBL" id="NBTY01000097">
    <property type="protein sequence ID" value="OTP73795.1"/>
    <property type="molecule type" value="Genomic_DNA"/>
</dbReference>
<proteinExistence type="predicted"/>
<name>A0A242MRH5_CABSO</name>
<gene>
    <name evidence="1" type="ORF">PAMC26510_18065</name>
</gene>
<reference evidence="1 2" key="1">
    <citation type="submission" date="2017-03" db="EMBL/GenBank/DDBJ databases">
        <title>Genome analysis of strain PAMC 26510.</title>
        <authorList>
            <person name="Oh H.-M."/>
            <person name="Yang J.-A."/>
        </authorList>
    </citation>
    <scope>NUCLEOTIDE SEQUENCE [LARGE SCALE GENOMIC DNA]</scope>
    <source>
        <strain evidence="1 2">PAMC 26510</strain>
    </source>
</reference>
<accession>A0A242MRH5</accession>
<sequence>MNGSINDALLQDVLRRVDDAVAEANSKMTVEIKARLISLVYLTASESGRVDQEVLNKAVQLVS</sequence>
<dbReference type="Proteomes" id="UP000194546">
    <property type="component" value="Unassembled WGS sequence"/>
</dbReference>